<dbReference type="InterPro" id="IPR006838">
    <property type="entry name" value="ADTRP_AIG1"/>
</dbReference>
<dbReference type="EMBL" id="HE978321">
    <property type="protein sequence ID" value="CCK71790.1"/>
    <property type="molecule type" value="Genomic_DNA"/>
</dbReference>
<feature type="transmembrane region" description="Helical" evidence="5">
    <location>
        <begin position="20"/>
        <end position="43"/>
    </location>
</feature>
<evidence type="ECO:0000256" key="5">
    <source>
        <dbReference type="SAM" id="Phobius"/>
    </source>
</evidence>
<organism evidence="6 7">
    <name type="scientific">Huiozyma naganishii (strain ATCC MYA-139 / BCRC 22969 / CBS 8797 / KCTC 17520 / NBRC 10181 / NCYC 3082 / Yp74L-3)</name>
    <name type="common">Yeast</name>
    <name type="synonym">Kazachstania naganishii</name>
    <dbReference type="NCBI Taxonomy" id="1071383"/>
    <lineage>
        <taxon>Eukaryota</taxon>
        <taxon>Fungi</taxon>
        <taxon>Dikarya</taxon>
        <taxon>Ascomycota</taxon>
        <taxon>Saccharomycotina</taxon>
        <taxon>Saccharomycetes</taxon>
        <taxon>Saccharomycetales</taxon>
        <taxon>Saccharomycetaceae</taxon>
        <taxon>Huiozyma</taxon>
    </lineage>
</organism>
<evidence type="ECO:0000256" key="1">
    <source>
        <dbReference type="ARBA" id="ARBA00004127"/>
    </source>
</evidence>
<feature type="transmembrane region" description="Helical" evidence="5">
    <location>
        <begin position="97"/>
        <end position="116"/>
    </location>
</feature>
<proteinExistence type="predicted"/>
<sequence length="245" mass="27238">MINKQTSSGAGLTPTLSSLVINVVSAIVCSWGLYHCSCVVLPASLKKAGHKQFLTNISVVVTVINNTANVINWFVQRCAGAEVQQWKAVSALVSREITLPFALIMETIVPLVYWPLRLFALRLIAQDIPAGMRYPIPISVDLAIHFWPIVFLLGDHYLSGYGSKFKISNGKAWLVITGTGFAYYKFLAALIDVSTGQAYPYPFLNVNEPYRSIIFVFVSTIAWLIFIGYQARVPHQLQRLQKKTA</sequence>
<feature type="transmembrane region" description="Helical" evidence="5">
    <location>
        <begin position="170"/>
        <end position="190"/>
    </location>
</feature>
<reference evidence="7" key="2">
    <citation type="submission" date="2012-08" db="EMBL/GenBank/DDBJ databases">
        <title>Genome sequence of Kazachstania naganishii.</title>
        <authorList>
            <person name="Gordon J.L."/>
            <person name="Armisen D."/>
            <person name="Proux-Wera E."/>
            <person name="OhEigeartaigh S.S."/>
            <person name="Byrne K.P."/>
            <person name="Wolfe K.H."/>
        </authorList>
    </citation>
    <scope>NUCLEOTIDE SEQUENCE [LARGE SCALE GENOMIC DNA]</scope>
    <source>
        <strain evidence="7">ATCC MYA-139 / BCRC 22969 / CBS 8797 / CCRC 22969 / KCTC 17520 / NBRC 10181 / NCYC 3082</strain>
    </source>
</reference>
<feature type="transmembrane region" description="Helical" evidence="5">
    <location>
        <begin position="136"/>
        <end position="158"/>
    </location>
</feature>
<dbReference type="eggNOG" id="KOG3989">
    <property type="taxonomic scope" value="Eukaryota"/>
</dbReference>
<dbReference type="RefSeq" id="XP_022466035.1">
    <property type="nucleotide sequence ID" value="XM_022609660.1"/>
</dbReference>
<keyword evidence="4 5" id="KW-0472">Membrane</keyword>
<keyword evidence="2 5" id="KW-0812">Transmembrane</keyword>
<dbReference type="KEGG" id="kng:KNAG_0H03760"/>
<name>J7RA88_HUIN7</name>
<feature type="transmembrane region" description="Helical" evidence="5">
    <location>
        <begin position="210"/>
        <end position="229"/>
    </location>
</feature>
<dbReference type="Proteomes" id="UP000006310">
    <property type="component" value="Chromosome 8"/>
</dbReference>
<keyword evidence="7" id="KW-1185">Reference proteome</keyword>
<dbReference type="AlphaFoldDB" id="J7RA88"/>
<dbReference type="PANTHER" id="PTHR10989">
    <property type="entry name" value="ANDROGEN-INDUCED PROTEIN 1-RELATED"/>
    <property type="match status" value="1"/>
</dbReference>
<dbReference type="OMA" id="CWVEYCA"/>
<evidence type="ECO:0000313" key="7">
    <source>
        <dbReference type="Proteomes" id="UP000006310"/>
    </source>
</evidence>
<dbReference type="GO" id="GO:0005783">
    <property type="term" value="C:endoplasmic reticulum"/>
    <property type="evidence" value="ECO:0007669"/>
    <property type="project" value="EnsemblFungi"/>
</dbReference>
<keyword evidence="3 5" id="KW-1133">Transmembrane helix</keyword>
<evidence type="ECO:0000313" key="6">
    <source>
        <dbReference type="EMBL" id="CCK71790.1"/>
    </source>
</evidence>
<evidence type="ECO:0000256" key="4">
    <source>
        <dbReference type="ARBA" id="ARBA00023136"/>
    </source>
</evidence>
<dbReference type="Pfam" id="PF04750">
    <property type="entry name" value="Far-17a_AIG1"/>
    <property type="match status" value="1"/>
</dbReference>
<dbReference type="GO" id="GO:0016020">
    <property type="term" value="C:membrane"/>
    <property type="evidence" value="ECO:0007669"/>
    <property type="project" value="InterPro"/>
</dbReference>
<reference evidence="6 7" key="1">
    <citation type="journal article" date="2011" name="Proc. Natl. Acad. Sci. U.S.A.">
        <title>Evolutionary erosion of yeast sex chromosomes by mating-type switching accidents.</title>
        <authorList>
            <person name="Gordon J.L."/>
            <person name="Armisen D."/>
            <person name="Proux-Wera E."/>
            <person name="Oheigeartaigh S.S."/>
            <person name="Byrne K.P."/>
            <person name="Wolfe K.H."/>
        </authorList>
    </citation>
    <scope>NUCLEOTIDE SEQUENCE [LARGE SCALE GENOMIC DNA]</scope>
    <source>
        <strain evidence="7">ATCC MYA-139 / BCRC 22969 / CBS 8797 / CCRC 22969 / KCTC 17520 / NBRC 10181 / NCYC 3082</strain>
    </source>
</reference>
<comment type="subcellular location">
    <subcellularLocation>
        <location evidence="1">Endomembrane system</location>
        <topology evidence="1">Multi-pass membrane protein</topology>
    </subcellularLocation>
</comment>
<dbReference type="GeneID" id="34527522"/>
<dbReference type="HOGENOM" id="CLU_087038_0_0_1"/>
<dbReference type="OrthoDB" id="1898221at2759"/>
<gene>
    <name evidence="6" type="primary">KNAG0H03760</name>
    <name evidence="6" type="ordered locus">KNAG_0H03760</name>
</gene>
<dbReference type="PANTHER" id="PTHR10989:SF16">
    <property type="entry name" value="AT02829P-RELATED"/>
    <property type="match status" value="1"/>
</dbReference>
<accession>J7RA88</accession>
<protein>
    <submittedName>
        <fullName evidence="6">Uncharacterized protein</fullName>
    </submittedName>
</protein>
<evidence type="ECO:0000256" key="2">
    <source>
        <dbReference type="ARBA" id="ARBA00022692"/>
    </source>
</evidence>
<evidence type="ECO:0000256" key="3">
    <source>
        <dbReference type="ARBA" id="ARBA00022989"/>
    </source>
</evidence>